<feature type="domain" description="Multidrug resistance protein MdtA-like barrel-sandwich hybrid" evidence="3">
    <location>
        <begin position="40"/>
        <end position="243"/>
    </location>
</feature>
<evidence type="ECO:0000259" key="4">
    <source>
        <dbReference type="Pfam" id="PF25963"/>
    </source>
</evidence>
<dbReference type="RefSeq" id="WP_215580463.1">
    <property type="nucleotide sequence ID" value="NZ_CP073754.1"/>
</dbReference>
<evidence type="ECO:0000259" key="3">
    <source>
        <dbReference type="Pfam" id="PF25917"/>
    </source>
</evidence>
<protein>
    <submittedName>
        <fullName evidence="5">HlyD family secretion protein</fullName>
    </submittedName>
</protein>
<dbReference type="InterPro" id="IPR050739">
    <property type="entry name" value="MFP"/>
</dbReference>
<organism evidence="5 6">
    <name type="scientific">Methylomonas paludis</name>
    <dbReference type="NCBI Taxonomy" id="1173101"/>
    <lineage>
        <taxon>Bacteria</taxon>
        <taxon>Pseudomonadati</taxon>
        <taxon>Pseudomonadota</taxon>
        <taxon>Gammaproteobacteria</taxon>
        <taxon>Methylococcales</taxon>
        <taxon>Methylococcaceae</taxon>
        <taxon>Methylomonas</taxon>
    </lineage>
</organism>
<proteinExistence type="inferred from homology"/>
<gene>
    <name evidence="5" type="ORF">KEF85_10970</name>
</gene>
<dbReference type="Gene3D" id="1.10.287.470">
    <property type="entry name" value="Helix hairpin bin"/>
    <property type="match status" value="2"/>
</dbReference>
<dbReference type="KEGG" id="mpad:KEF85_10970"/>
<dbReference type="Gene3D" id="2.40.50.100">
    <property type="match status" value="1"/>
</dbReference>
<dbReference type="PANTHER" id="PTHR30386">
    <property type="entry name" value="MEMBRANE FUSION SUBUNIT OF EMRAB-TOLC MULTIDRUG EFFLUX PUMP"/>
    <property type="match status" value="1"/>
</dbReference>
<dbReference type="PANTHER" id="PTHR30386:SF24">
    <property type="entry name" value="MULTIDRUG RESISTANCE EFFLUX PUMP"/>
    <property type="match status" value="1"/>
</dbReference>
<reference evidence="5" key="1">
    <citation type="submission" date="2021-04" db="EMBL/GenBank/DDBJ databases">
        <title>Draft genome sequence data of methanotrophic Methylovulum sp. strain S1L and Methylomonas sp. strain S2AM isolated from boreal lake water columns.</title>
        <authorList>
            <person name="Rissanen A.J."/>
            <person name="Mangayil R."/>
            <person name="Svenning M.M."/>
            <person name="Khanongnuch R."/>
        </authorList>
    </citation>
    <scope>NUCLEOTIDE SEQUENCE</scope>
    <source>
        <strain evidence="5">S2AM</strain>
    </source>
</reference>
<dbReference type="Gene3D" id="2.40.30.170">
    <property type="match status" value="1"/>
</dbReference>
<keyword evidence="6" id="KW-1185">Reference proteome</keyword>
<dbReference type="InterPro" id="IPR058634">
    <property type="entry name" value="AaeA-lik-b-barrel"/>
</dbReference>
<feature type="domain" description="p-hydroxybenzoic acid efflux pump subunit AaeA-like beta-barrel" evidence="4">
    <location>
        <begin position="248"/>
        <end position="336"/>
    </location>
</feature>
<accession>A0A975MM64</accession>
<evidence type="ECO:0000313" key="5">
    <source>
        <dbReference type="EMBL" id="QWF69881.1"/>
    </source>
</evidence>
<feature type="coiled-coil region" evidence="2">
    <location>
        <begin position="181"/>
        <end position="215"/>
    </location>
</feature>
<sequence length="343" mass="36659">MSGKHLKFYLGAALLVVVSGVYLYLHRGEESTDDATIGGRVVALSPKVSGYVKTLNIDDNQLVQAGEVLLEIDPSDYLFRRDRALATYQAAKAALAASQQNLETTNVSAPSNQDAVQAQLEAAQANWRKAEQDLSRMQALSSQARSQGQLDQAVAAEKTAKSAVYEAQARLRSAATAPKAIAAARAQHQQLSAQLLQAQADLSQAENDLSNTRIVAAMAGRITNRSVERGDYIQPGQSLGSLVSLDTWVVANFKETQLQHIRPGQPVAISIDAYPDLNLSGQVDSIQAGSGAFFSAFPPQNATGNFVKIVQRVPVKIVFEKLPADMPVLGPGMSVTPTVFTAD</sequence>
<dbReference type="AlphaFoldDB" id="A0A975MM64"/>
<dbReference type="Pfam" id="PF25917">
    <property type="entry name" value="BSH_RND"/>
    <property type="match status" value="1"/>
</dbReference>
<dbReference type="InterPro" id="IPR058625">
    <property type="entry name" value="MdtA-like_BSH"/>
</dbReference>
<dbReference type="SUPFAM" id="SSF111369">
    <property type="entry name" value="HlyD-like secretion proteins"/>
    <property type="match status" value="2"/>
</dbReference>
<keyword evidence="2" id="KW-0175">Coiled coil</keyword>
<dbReference type="Pfam" id="PF25963">
    <property type="entry name" value="Beta-barrel_AAEA"/>
    <property type="match status" value="1"/>
</dbReference>
<feature type="coiled-coil region" evidence="2">
    <location>
        <begin position="113"/>
        <end position="140"/>
    </location>
</feature>
<evidence type="ECO:0000313" key="6">
    <source>
        <dbReference type="Proteomes" id="UP000676649"/>
    </source>
</evidence>
<dbReference type="Proteomes" id="UP000676649">
    <property type="component" value="Chromosome"/>
</dbReference>
<dbReference type="EMBL" id="CP073754">
    <property type="protein sequence ID" value="QWF69881.1"/>
    <property type="molecule type" value="Genomic_DNA"/>
</dbReference>
<name>A0A975MM64_9GAMM</name>
<evidence type="ECO:0000256" key="2">
    <source>
        <dbReference type="SAM" id="Coils"/>
    </source>
</evidence>
<evidence type="ECO:0000256" key="1">
    <source>
        <dbReference type="ARBA" id="ARBA00009477"/>
    </source>
</evidence>
<comment type="similarity">
    <text evidence="1">Belongs to the membrane fusion protein (MFP) (TC 8.A.1) family.</text>
</comment>